<reference evidence="5 6" key="1">
    <citation type="submission" date="2019-07" db="EMBL/GenBank/DDBJ databases">
        <authorList>
            <person name="Qu J.-H."/>
        </authorList>
    </citation>
    <scope>NUCLEOTIDE SEQUENCE [LARGE SCALE GENOMIC DNA]</scope>
    <source>
        <strain evidence="5 6">MDT1-10-3</strain>
    </source>
</reference>
<dbReference type="RefSeq" id="WP_149097231.1">
    <property type="nucleotide sequence ID" value="NZ_BMMG01000001.1"/>
</dbReference>
<comment type="caution">
    <text evidence="5">The sequence shown here is derived from an EMBL/GenBank/DDBJ whole genome shotgun (WGS) entry which is preliminary data.</text>
</comment>
<dbReference type="GO" id="GO:0016757">
    <property type="term" value="F:glycosyltransferase activity"/>
    <property type="evidence" value="ECO:0007669"/>
    <property type="project" value="UniProtKB-KW"/>
</dbReference>
<evidence type="ECO:0000313" key="6">
    <source>
        <dbReference type="Proteomes" id="UP000323866"/>
    </source>
</evidence>
<evidence type="ECO:0000313" key="5">
    <source>
        <dbReference type="EMBL" id="KAA6437610.1"/>
    </source>
</evidence>
<dbReference type="PANTHER" id="PTHR20961">
    <property type="entry name" value="GLYCOSYLTRANSFERASE"/>
    <property type="match status" value="1"/>
</dbReference>
<keyword evidence="2 5" id="KW-0808">Transferase</keyword>
<protein>
    <submittedName>
        <fullName evidence="5">Glycosyltransferase family 61 protein</fullName>
    </submittedName>
</protein>
<keyword evidence="3" id="KW-0325">Glycoprotein</keyword>
<evidence type="ECO:0000259" key="4">
    <source>
        <dbReference type="Pfam" id="PF04577"/>
    </source>
</evidence>
<evidence type="ECO:0000256" key="2">
    <source>
        <dbReference type="ARBA" id="ARBA00022679"/>
    </source>
</evidence>
<accession>A0A5M8QRD0</accession>
<sequence length="368" mass="43691">MFDIKRIFRAVLWRTGLGELIAKSFWKKVETDDDIVFLYKNSKYVFNKISIRFDFPEYNGYLLEDTNKWAKQEEFVLLVKDAFVEPERGIAIKYPNKVILQTTIIDSQFPYILPYLLNRYNAVKIDSAVLYDGYATKNYYHHLLNGVNSIHMLEKVDLPNNIPFLITRSCFEHKYFQYLYRRSGKFRGLNWLVQEPDEWYKVEKLYRLQCVHFDKEPWLKTRQLYNLPPRKCFRKVFLSRDAKRFGRGLANEEEVSRMLASYGFETVYAENLTMEEQTELFQTTKYLVALHGAGLVQELFMDHENAHIIEVMPQDYMLGLYYWLAYTLGIKYYDVVIGGALQGGEAFYLEIDLLEKAVIKMLNTRVYS</sequence>
<dbReference type="InterPro" id="IPR049625">
    <property type="entry name" value="Glyco_transf_61_cat"/>
</dbReference>
<proteinExistence type="predicted"/>
<dbReference type="AlphaFoldDB" id="A0A5M8QRD0"/>
<evidence type="ECO:0000256" key="3">
    <source>
        <dbReference type="ARBA" id="ARBA00023180"/>
    </source>
</evidence>
<organism evidence="5 6">
    <name type="scientific">Rufibacter glacialis</name>
    <dbReference type="NCBI Taxonomy" id="1259555"/>
    <lineage>
        <taxon>Bacteria</taxon>
        <taxon>Pseudomonadati</taxon>
        <taxon>Bacteroidota</taxon>
        <taxon>Cytophagia</taxon>
        <taxon>Cytophagales</taxon>
        <taxon>Hymenobacteraceae</taxon>
        <taxon>Rufibacter</taxon>
    </lineage>
</organism>
<dbReference type="EMBL" id="VKKZ01000010">
    <property type="protein sequence ID" value="KAA6437610.1"/>
    <property type="molecule type" value="Genomic_DNA"/>
</dbReference>
<name>A0A5M8QRD0_9BACT</name>
<gene>
    <name evidence="5" type="ORF">FOE74_03675</name>
</gene>
<reference evidence="5 6" key="2">
    <citation type="submission" date="2019-09" db="EMBL/GenBank/DDBJ databases">
        <title>A bacterium isolated from glacier soil.</title>
        <authorList>
            <person name="Liu Q."/>
        </authorList>
    </citation>
    <scope>NUCLEOTIDE SEQUENCE [LARGE SCALE GENOMIC DNA]</scope>
    <source>
        <strain evidence="5 6">MDT1-10-3</strain>
    </source>
</reference>
<keyword evidence="1" id="KW-0328">Glycosyltransferase</keyword>
<dbReference type="Proteomes" id="UP000323866">
    <property type="component" value="Unassembled WGS sequence"/>
</dbReference>
<dbReference type="Pfam" id="PF04577">
    <property type="entry name" value="Glyco_transf_61"/>
    <property type="match status" value="1"/>
</dbReference>
<dbReference type="InterPro" id="IPR007657">
    <property type="entry name" value="Glycosyltransferase_61"/>
</dbReference>
<evidence type="ECO:0000256" key="1">
    <source>
        <dbReference type="ARBA" id="ARBA00022676"/>
    </source>
</evidence>
<feature type="domain" description="Glycosyltransferase 61 catalytic" evidence="4">
    <location>
        <begin position="140"/>
        <end position="304"/>
    </location>
</feature>
<dbReference type="OrthoDB" id="1156086at2"/>